<dbReference type="NCBIfam" id="TIGR01256">
    <property type="entry name" value="modA"/>
    <property type="match status" value="1"/>
</dbReference>
<evidence type="ECO:0000256" key="1">
    <source>
        <dbReference type="ARBA" id="ARBA00009175"/>
    </source>
</evidence>
<dbReference type="GO" id="GO:0046872">
    <property type="term" value="F:metal ion binding"/>
    <property type="evidence" value="ECO:0007669"/>
    <property type="project" value="UniProtKB-KW"/>
</dbReference>
<evidence type="ECO:0000256" key="2">
    <source>
        <dbReference type="ARBA" id="ARBA00022723"/>
    </source>
</evidence>
<gene>
    <name evidence="4" type="ORF">P353_13670</name>
</gene>
<dbReference type="GO" id="GO:0030973">
    <property type="term" value="F:molybdate ion binding"/>
    <property type="evidence" value="ECO:0007669"/>
    <property type="project" value="TreeGrafter"/>
</dbReference>
<evidence type="ECO:0000313" key="4">
    <source>
        <dbReference type="EMBL" id="KGH29702.1"/>
    </source>
</evidence>
<dbReference type="SUPFAM" id="SSF53850">
    <property type="entry name" value="Periplasmic binding protein-like II"/>
    <property type="match status" value="1"/>
</dbReference>
<reference evidence="4 5" key="1">
    <citation type="submission" date="2013-09" db="EMBL/GenBank/DDBJ databases">
        <title>High correlation between genotypes and phenotypes of environmental bacteria Comamonas testosteroni strains.</title>
        <authorList>
            <person name="Liu L."/>
            <person name="Zhu W."/>
            <person name="Xia X."/>
            <person name="Xu B."/>
            <person name="Luo M."/>
            <person name="Wang G."/>
        </authorList>
    </citation>
    <scope>NUCLEOTIDE SEQUENCE [LARGE SCALE GENOMIC DNA]</scope>
    <source>
        <strain evidence="4 5">JL40</strain>
    </source>
</reference>
<dbReference type="GO" id="GO:0015689">
    <property type="term" value="P:molybdate ion transport"/>
    <property type="evidence" value="ECO:0007669"/>
    <property type="project" value="InterPro"/>
</dbReference>
<dbReference type="Gene3D" id="3.40.190.10">
    <property type="entry name" value="Periplasmic binding protein-like II"/>
    <property type="match status" value="2"/>
</dbReference>
<protein>
    <submittedName>
        <fullName evidence="4">Molybdenum ABC transporter substrate-binding protein</fullName>
    </submittedName>
</protein>
<keyword evidence="2" id="KW-0479">Metal-binding</keyword>
<accession>A0A096HLC7</accession>
<dbReference type="PANTHER" id="PTHR30632">
    <property type="entry name" value="MOLYBDATE-BINDING PERIPLASMIC PROTEIN"/>
    <property type="match status" value="1"/>
</dbReference>
<dbReference type="AlphaFoldDB" id="A0A096HLC7"/>
<name>A0A096HLC7_COMTE</name>
<organism evidence="4 5">
    <name type="scientific">Comamonas testosteroni</name>
    <name type="common">Pseudomonas testosteroni</name>
    <dbReference type="NCBI Taxonomy" id="285"/>
    <lineage>
        <taxon>Bacteria</taxon>
        <taxon>Pseudomonadati</taxon>
        <taxon>Pseudomonadota</taxon>
        <taxon>Betaproteobacteria</taxon>
        <taxon>Burkholderiales</taxon>
        <taxon>Comamonadaceae</taxon>
        <taxon>Comamonas</taxon>
    </lineage>
</organism>
<keyword evidence="3" id="KW-0732">Signal</keyword>
<comment type="caution">
    <text evidence="4">The sequence shown here is derived from an EMBL/GenBank/DDBJ whole genome shotgun (WGS) entry which is preliminary data.</text>
</comment>
<sequence length="267" mass="28984">MLNAVNYEESPANLNQYRALRSSRRLFARNLLGLASMVTMLVATPVRAAESVLVAAMGGYRKPVLELIEAFRKETGTEAQAAFGHIKQIETQARQNREVVFLIGDKSLLEPTGLFSSFERLGTGRLVLVTSKGKSLSSLDELKNTAFKRVAIPHRTRTVFGGAADECVKRLHLADALAPKLLEVEGVPQVGSYITSGEVDAGFVNKTEALAIAGRTGSVLELPQSCYDPIEISLGTVKDRALTEAQSRFQAFMQGDTARRIMTANGL</sequence>
<dbReference type="EMBL" id="AWOR01000046">
    <property type="protein sequence ID" value="KGH29702.1"/>
    <property type="molecule type" value="Genomic_DNA"/>
</dbReference>
<comment type="similarity">
    <text evidence="1">Belongs to the bacterial solute-binding protein ModA family.</text>
</comment>
<evidence type="ECO:0000313" key="5">
    <source>
        <dbReference type="Proteomes" id="UP000029553"/>
    </source>
</evidence>
<evidence type="ECO:0000256" key="3">
    <source>
        <dbReference type="ARBA" id="ARBA00022729"/>
    </source>
</evidence>
<dbReference type="InterPro" id="IPR005950">
    <property type="entry name" value="ModA"/>
</dbReference>
<dbReference type="Proteomes" id="UP000029553">
    <property type="component" value="Unassembled WGS sequence"/>
</dbReference>
<dbReference type="RefSeq" id="WP_034369875.1">
    <property type="nucleotide sequence ID" value="NZ_AWOR01000046.1"/>
</dbReference>
<dbReference type="InterPro" id="IPR050682">
    <property type="entry name" value="ModA/WtpA"/>
</dbReference>
<proteinExistence type="inferred from homology"/>
<dbReference type="PANTHER" id="PTHR30632:SF14">
    <property type="entry name" value="TUNGSTATE_MOLYBDATE_CHROMATE-BINDING PROTEIN MODA"/>
    <property type="match status" value="1"/>
</dbReference>
<dbReference type="Pfam" id="PF13531">
    <property type="entry name" value="SBP_bac_11"/>
    <property type="match status" value="1"/>
</dbReference>